<dbReference type="EMBL" id="JAIWYP010000005">
    <property type="protein sequence ID" value="KAH3826130.1"/>
    <property type="molecule type" value="Genomic_DNA"/>
</dbReference>
<keyword evidence="2" id="KW-1185">Reference proteome</keyword>
<sequence>MELFELFRETSTRILDLRTAECTSLASTILHTLNKLTELYLWGTYMGRCELNLPDSLQCISLQKVECSSEWLYGLLITLSSLDHPVTIDIRDVVFLSIEQSNKDDSNTNVSDLRSEILSCDMPNIKILVNNGNMELFELLRETSTRILDLRTAKCASLASTILHTLNKLTKLYLWGTYMGRCELNLPDSLQCISLQKVECSSEWLYGLLITLSSLDHPVIIEMWDVVLQSIEQSNKDDSNTNVSDLRSKILSCDMPNIKILVNNCNMELFELLRETSTKILDLRTAECTSLASTILHTLNKLTELYLWGTYMGRCELNLPDSLQCISLQKVECSSEWLYGLLITLSSLDHPVMIEMWDVVFLSIEQYNEDDSNTNVSDMRSKILSCDMPNIEILVNNGNMELFELLRETSTRILELRTAECASLASTILHTLNKLTKLYLCGTYMGRCELNLPDSLQCISLQIVECSSEWLYGLLITLSSLDHPVTIEMRDVVLQSIEQSNKDDSNTNVSDLRSKILSCDLPNIKILVNNGNMELFELLRETSTRILDLRTAECASLASTILHTLNKLTKLYLCGTYMGRCELNLPDSLQRISLQKVECSSEWLYGLLITLSSLDHPVTIDIRDVVLQSIEQSNKDDSNTNVSDLRSKILSCDMPNIEILVNNCNMELFELLRETSTRILDLRTAECTSLASTILHTLNKLTELYLWGTYMGRCELILPDSLQCISLQKVECSSEWLYGLLITLSSLDHPVMIEMWDVVFLSIEQYNEDDSNTNVSDLRSKILSCDMPNIKILVHNCNMKLFELLRETSTRILDLRTAECASLASTILHTLNKLTKLYLWGTYMGRFELNLPDSLQCISLQIVECSSEWLYGLLITLSSLDHPVIIEMWDVVLQSIEQSNKYDSNTNVSDLRSKILSCDMPNIKILVNNCNMELFELLRETSTRILNLRTAECASLASTILHTLNKLTKLYICGTYMGRCELNLPDSLQCINLQNVECSSEWLYGLLITLSSLDHPVTIEMWDVVLQSIEQSNEDDSNTNVSYLRSKILACDMPNIEIVVVNGNMELFELLRETGTRILNLRTAECASLASTILHTFNKLTLLYLCGTYMGRCELNLPDSLQCISLQKVECSSEWLYGLLITLSSLDHPVTIDIWDVVLQSIEQSNKDDSNTNVSDLRSKVLSCDMPNIEILVNNCNMELFELLRETSTRILDLRTAECASLASTILHTFNKLTLLYLWGTYMGRCELNLPDSLQCISLQKVECSSEWLYGLLITLSSLDHPVTIEIRDVVLQSIEQSNKDDSNTNVSDLRSKILSCDMPNIEILVNNCNMELFELLRKTSTRILDLRTAECASLASTILHTLNKLTKLYLWGTYMGRCELNLPDSLQCISLQKVECSSEWLYGLLITLSSLDHPVTIDIWDVVLQSIEQSNKDDSNTNVSDLRSKILSCDMPNIKILVHTCNMELFELLRETSTRILDLRTAECASLASTILHTLNKLTKLYLCGTYMGRCELNLPDSLQCISLQIVECSSEWLYGLLITLSSLDHPVTIEMWDVVLQSIEQSNKDDSNTNVSYLRSKILACDMPNIEIVVVNGNMELFELLRETSTRILNLRTAECASLASTILHTFNKLTLLYLWGTYMGRCELNLPDSLQCISLQKVECSSEWLYGLLITLSSLDHPVTIDIRDVVLQSIEQSNEDDSNTNVSDLRSKILSCDMPNIEILVNNCNMELFELLRETRTRILDL</sequence>
<gene>
    <name evidence="1" type="ORF">DPMN_128023</name>
</gene>
<organism evidence="1 2">
    <name type="scientific">Dreissena polymorpha</name>
    <name type="common">Zebra mussel</name>
    <name type="synonym">Mytilus polymorpha</name>
    <dbReference type="NCBI Taxonomy" id="45954"/>
    <lineage>
        <taxon>Eukaryota</taxon>
        <taxon>Metazoa</taxon>
        <taxon>Spiralia</taxon>
        <taxon>Lophotrochozoa</taxon>
        <taxon>Mollusca</taxon>
        <taxon>Bivalvia</taxon>
        <taxon>Autobranchia</taxon>
        <taxon>Heteroconchia</taxon>
        <taxon>Euheterodonta</taxon>
        <taxon>Imparidentia</taxon>
        <taxon>Neoheterodontei</taxon>
        <taxon>Myida</taxon>
        <taxon>Dreissenoidea</taxon>
        <taxon>Dreissenidae</taxon>
        <taxon>Dreissena</taxon>
    </lineage>
</organism>
<reference evidence="1" key="1">
    <citation type="journal article" date="2019" name="bioRxiv">
        <title>The Genome of the Zebra Mussel, Dreissena polymorpha: A Resource for Invasive Species Research.</title>
        <authorList>
            <person name="McCartney M.A."/>
            <person name="Auch B."/>
            <person name="Kono T."/>
            <person name="Mallez S."/>
            <person name="Zhang Y."/>
            <person name="Obille A."/>
            <person name="Becker A."/>
            <person name="Abrahante J.E."/>
            <person name="Garbe J."/>
            <person name="Badalamenti J.P."/>
            <person name="Herman A."/>
            <person name="Mangelson H."/>
            <person name="Liachko I."/>
            <person name="Sullivan S."/>
            <person name="Sone E.D."/>
            <person name="Koren S."/>
            <person name="Silverstein K.A.T."/>
            <person name="Beckman K.B."/>
            <person name="Gohl D.M."/>
        </authorList>
    </citation>
    <scope>NUCLEOTIDE SEQUENCE</scope>
    <source>
        <strain evidence="1">Duluth1</strain>
        <tissue evidence="1">Whole animal</tissue>
    </source>
</reference>
<name>A0A9D4JVD0_DREPO</name>
<protein>
    <submittedName>
        <fullName evidence="1">Uncharacterized protein</fullName>
    </submittedName>
</protein>
<evidence type="ECO:0000313" key="2">
    <source>
        <dbReference type="Proteomes" id="UP000828390"/>
    </source>
</evidence>
<evidence type="ECO:0000313" key="1">
    <source>
        <dbReference type="EMBL" id="KAH3826130.1"/>
    </source>
</evidence>
<comment type="caution">
    <text evidence="1">The sequence shown here is derived from an EMBL/GenBank/DDBJ whole genome shotgun (WGS) entry which is preliminary data.</text>
</comment>
<accession>A0A9D4JVD0</accession>
<reference evidence="1" key="2">
    <citation type="submission" date="2020-11" db="EMBL/GenBank/DDBJ databases">
        <authorList>
            <person name="McCartney M.A."/>
            <person name="Auch B."/>
            <person name="Kono T."/>
            <person name="Mallez S."/>
            <person name="Becker A."/>
            <person name="Gohl D.M."/>
            <person name="Silverstein K.A.T."/>
            <person name="Koren S."/>
            <person name="Bechman K.B."/>
            <person name="Herman A."/>
            <person name="Abrahante J.E."/>
            <person name="Garbe J."/>
        </authorList>
    </citation>
    <scope>NUCLEOTIDE SEQUENCE</scope>
    <source>
        <strain evidence="1">Duluth1</strain>
        <tissue evidence="1">Whole animal</tissue>
    </source>
</reference>
<proteinExistence type="predicted"/>
<dbReference type="Proteomes" id="UP000828390">
    <property type="component" value="Unassembled WGS sequence"/>
</dbReference>